<proteinExistence type="inferred from homology"/>
<evidence type="ECO:0000259" key="4">
    <source>
        <dbReference type="Pfam" id="PF02826"/>
    </source>
</evidence>
<dbReference type="GO" id="GO:0003714">
    <property type="term" value="F:transcription corepressor activity"/>
    <property type="evidence" value="ECO:0007669"/>
    <property type="project" value="InterPro"/>
</dbReference>
<keyword evidence="2" id="KW-0560">Oxidoreductase</keyword>
<dbReference type="InterPro" id="IPR036291">
    <property type="entry name" value="NAD(P)-bd_dom_sf"/>
</dbReference>
<sequence>MEKLYKIVFTDYYFPNISKEVDQLKKLGKVEIIDCNDLIRGEVASEDQLLEHLQKCKAMDADAVLVNHAMITSKFISQLTNCQVILRYGIGVDNIDVKAAQEKGIKVANIPDYCIEEVAENAITLMLATVRKIFLQNKLLRNNQFNYEQIKPIRRFSELTVGLLAFGNIARTVAQRLKSFKVIIITYDPYFHQKNLFDWVEFVALDELYQRSDILSIHAPLTSETYHLINQETVKKMKPGVVFINTSRGGLVDEDALYKGLKSGKIAGAGLDVLDYKDENDYSKSKLMELANVFITPHTSWYSEEAIYDLQLKAGRIVYQELLKQKIE</sequence>
<dbReference type="AlphaFoldDB" id="A0A1F5A460"/>
<dbReference type="Proteomes" id="UP000177701">
    <property type="component" value="Unassembled WGS sequence"/>
</dbReference>
<dbReference type="SUPFAM" id="SSF52283">
    <property type="entry name" value="Formate/glycerate dehydrogenase catalytic domain-like"/>
    <property type="match status" value="1"/>
</dbReference>
<feature type="domain" description="D-isomer specific 2-hydroxyacid dehydrogenase NAD-binding" evidence="4">
    <location>
        <begin position="123"/>
        <end position="300"/>
    </location>
</feature>
<name>A0A1F5A460_9BACT</name>
<gene>
    <name evidence="5" type="ORF">A2V47_05365</name>
</gene>
<dbReference type="SUPFAM" id="SSF51735">
    <property type="entry name" value="NAD(P)-binding Rossmann-fold domains"/>
    <property type="match status" value="1"/>
</dbReference>
<comment type="caution">
    <text evidence="5">The sequence shown here is derived from an EMBL/GenBank/DDBJ whole genome shotgun (WGS) entry which is preliminary data.</text>
</comment>
<dbReference type="InterPro" id="IPR050418">
    <property type="entry name" value="D-iso_2-hydroxyacid_DH_PdxB"/>
</dbReference>
<dbReference type="Pfam" id="PF02826">
    <property type="entry name" value="2-Hacid_dh_C"/>
    <property type="match status" value="1"/>
</dbReference>
<organism evidence="5 6">
    <name type="scientific">Candidatus Sediminicultor quintus</name>
    <dbReference type="NCBI Taxonomy" id="1797291"/>
    <lineage>
        <taxon>Bacteria</taxon>
        <taxon>Pseudomonadati</taxon>
        <taxon>Atribacterota</taxon>
        <taxon>Candidatus Phoenicimicrobiia</taxon>
        <taxon>Candidatus Pheonicimicrobiales</taxon>
        <taxon>Candidatus Phoenicimicrobiaceae</taxon>
        <taxon>Candidatus Sediminicultor</taxon>
    </lineage>
</organism>
<dbReference type="CDD" id="cd05299">
    <property type="entry name" value="CtBP_dh"/>
    <property type="match status" value="1"/>
</dbReference>
<dbReference type="InterPro" id="IPR043322">
    <property type="entry name" value="CtBP"/>
</dbReference>
<dbReference type="STRING" id="1797291.A2V47_05365"/>
<dbReference type="InterPro" id="IPR006140">
    <property type="entry name" value="D-isomer_DH_NAD-bd"/>
</dbReference>
<dbReference type="PROSITE" id="PS00670">
    <property type="entry name" value="D_2_HYDROXYACID_DH_2"/>
    <property type="match status" value="1"/>
</dbReference>
<reference evidence="5 6" key="1">
    <citation type="journal article" date="2016" name="Nat. Commun.">
        <title>Thousands of microbial genomes shed light on interconnected biogeochemical processes in an aquifer system.</title>
        <authorList>
            <person name="Anantharaman K."/>
            <person name="Brown C.T."/>
            <person name="Hug L.A."/>
            <person name="Sharon I."/>
            <person name="Castelle C.J."/>
            <person name="Probst A.J."/>
            <person name="Thomas B.C."/>
            <person name="Singh A."/>
            <person name="Wilkins M.J."/>
            <person name="Karaoz U."/>
            <person name="Brodie E.L."/>
            <person name="Williams K.H."/>
            <person name="Hubbard S.S."/>
            <person name="Banfield J.F."/>
        </authorList>
    </citation>
    <scope>NUCLEOTIDE SEQUENCE [LARGE SCALE GENOMIC DNA]</scope>
</reference>
<comment type="similarity">
    <text evidence="1">Belongs to the D-isomer specific 2-hydroxyacid dehydrogenase family.</text>
</comment>
<dbReference type="PANTHER" id="PTHR43761:SF1">
    <property type="entry name" value="D-ISOMER SPECIFIC 2-HYDROXYACID DEHYDROGENASE CATALYTIC DOMAIN-CONTAINING PROTEIN-RELATED"/>
    <property type="match status" value="1"/>
</dbReference>
<dbReference type="GO" id="GO:0051287">
    <property type="term" value="F:NAD binding"/>
    <property type="evidence" value="ECO:0007669"/>
    <property type="project" value="InterPro"/>
</dbReference>
<evidence type="ECO:0000313" key="6">
    <source>
        <dbReference type="Proteomes" id="UP000177701"/>
    </source>
</evidence>
<evidence type="ECO:0000256" key="2">
    <source>
        <dbReference type="ARBA" id="ARBA00023002"/>
    </source>
</evidence>
<dbReference type="PROSITE" id="PS00671">
    <property type="entry name" value="D_2_HYDROXYACID_DH_3"/>
    <property type="match status" value="1"/>
</dbReference>
<dbReference type="EMBL" id="MEYH01000112">
    <property type="protein sequence ID" value="OGD13372.1"/>
    <property type="molecule type" value="Genomic_DNA"/>
</dbReference>
<dbReference type="Gene3D" id="3.40.50.720">
    <property type="entry name" value="NAD(P)-binding Rossmann-like Domain"/>
    <property type="match status" value="2"/>
</dbReference>
<dbReference type="GO" id="GO:0016616">
    <property type="term" value="F:oxidoreductase activity, acting on the CH-OH group of donors, NAD or NADP as acceptor"/>
    <property type="evidence" value="ECO:0007669"/>
    <property type="project" value="InterPro"/>
</dbReference>
<dbReference type="PANTHER" id="PTHR43761">
    <property type="entry name" value="D-ISOMER SPECIFIC 2-HYDROXYACID DEHYDROGENASE FAMILY PROTEIN (AFU_ORTHOLOGUE AFUA_1G13630)"/>
    <property type="match status" value="1"/>
</dbReference>
<keyword evidence="3" id="KW-0520">NAD</keyword>
<dbReference type="InterPro" id="IPR029753">
    <property type="entry name" value="D-isomer_DH_CS"/>
</dbReference>
<accession>A0A1F5A460</accession>
<evidence type="ECO:0000256" key="1">
    <source>
        <dbReference type="ARBA" id="ARBA00005854"/>
    </source>
</evidence>
<protein>
    <recommendedName>
        <fullName evidence="4">D-isomer specific 2-hydroxyacid dehydrogenase NAD-binding domain-containing protein</fullName>
    </recommendedName>
</protein>
<evidence type="ECO:0000313" key="5">
    <source>
        <dbReference type="EMBL" id="OGD13372.1"/>
    </source>
</evidence>
<evidence type="ECO:0000256" key="3">
    <source>
        <dbReference type="ARBA" id="ARBA00023027"/>
    </source>
</evidence>